<keyword evidence="12 15" id="KW-0472">Membrane</keyword>
<feature type="repeat" description="TPR" evidence="13">
    <location>
        <begin position="1253"/>
        <end position="1286"/>
    </location>
</feature>
<dbReference type="InterPro" id="IPR019734">
    <property type="entry name" value="TPR_rpt"/>
</dbReference>
<organism evidence="17 18">
    <name type="scientific">Crenichthys baileyi</name>
    <name type="common">White River springfish</name>
    <dbReference type="NCBI Taxonomy" id="28760"/>
    <lineage>
        <taxon>Eukaryota</taxon>
        <taxon>Metazoa</taxon>
        <taxon>Chordata</taxon>
        <taxon>Craniata</taxon>
        <taxon>Vertebrata</taxon>
        <taxon>Euteleostomi</taxon>
        <taxon>Actinopterygii</taxon>
        <taxon>Neopterygii</taxon>
        <taxon>Teleostei</taxon>
        <taxon>Neoteleostei</taxon>
        <taxon>Acanthomorphata</taxon>
        <taxon>Ovalentaria</taxon>
        <taxon>Atherinomorphae</taxon>
        <taxon>Cyprinodontiformes</taxon>
        <taxon>Goodeidae</taxon>
        <taxon>Crenichthys</taxon>
    </lineage>
</organism>
<accession>A0AAV9R943</accession>
<keyword evidence="7 15" id="KW-0812">Transmembrane</keyword>
<feature type="compositionally biased region" description="Polar residues" evidence="14">
    <location>
        <begin position="403"/>
        <end position="421"/>
    </location>
</feature>
<evidence type="ECO:0000256" key="8">
    <source>
        <dbReference type="ARBA" id="ARBA00022737"/>
    </source>
</evidence>
<feature type="repeat" description="TPR" evidence="13">
    <location>
        <begin position="1137"/>
        <end position="1170"/>
    </location>
</feature>
<feature type="transmembrane region" description="Helical" evidence="15">
    <location>
        <begin position="922"/>
        <end position="943"/>
    </location>
</feature>
<dbReference type="EC" id="2.4.1.109" evidence="5"/>
<dbReference type="PANTHER" id="PTHR44216">
    <property type="entry name" value="PROTEIN O-MANNOSYL-TRANSFERASE TMTC2"/>
    <property type="match status" value="1"/>
</dbReference>
<feature type="region of interest" description="Disordered" evidence="14">
    <location>
        <begin position="238"/>
        <end position="388"/>
    </location>
</feature>
<keyword evidence="8" id="KW-0677">Repeat</keyword>
<feature type="repeat" description="TPR" evidence="13">
    <location>
        <begin position="1287"/>
        <end position="1320"/>
    </location>
</feature>
<dbReference type="Pfam" id="PF13181">
    <property type="entry name" value="TPR_8"/>
    <property type="match status" value="3"/>
</dbReference>
<feature type="repeat" description="TPR" evidence="13">
    <location>
        <begin position="1216"/>
        <end position="1249"/>
    </location>
</feature>
<feature type="transmembrane region" description="Helical" evidence="15">
    <location>
        <begin position="735"/>
        <end position="754"/>
    </location>
</feature>
<dbReference type="InterPro" id="IPR011990">
    <property type="entry name" value="TPR-like_helical_dom_sf"/>
</dbReference>
<evidence type="ECO:0000256" key="9">
    <source>
        <dbReference type="ARBA" id="ARBA00022803"/>
    </source>
</evidence>
<feature type="compositionally biased region" description="Basic and acidic residues" evidence="14">
    <location>
        <begin position="326"/>
        <end position="336"/>
    </location>
</feature>
<dbReference type="Gene3D" id="1.25.40.10">
    <property type="entry name" value="Tetratricopeptide repeat domain"/>
    <property type="match status" value="3"/>
</dbReference>
<evidence type="ECO:0000313" key="17">
    <source>
        <dbReference type="EMBL" id="KAK5605329.1"/>
    </source>
</evidence>
<evidence type="ECO:0000256" key="6">
    <source>
        <dbReference type="ARBA" id="ARBA00022679"/>
    </source>
</evidence>
<feature type="transmembrane region" description="Helical" evidence="15">
    <location>
        <begin position="830"/>
        <end position="853"/>
    </location>
</feature>
<dbReference type="SUPFAM" id="SSF48452">
    <property type="entry name" value="TPR-like"/>
    <property type="match status" value="2"/>
</dbReference>
<name>A0AAV9R943_9TELE</name>
<evidence type="ECO:0000256" key="3">
    <source>
        <dbReference type="ARBA" id="ARBA00004922"/>
    </source>
</evidence>
<keyword evidence="18" id="KW-1185">Reference proteome</keyword>
<feature type="transmembrane region" description="Helical" evidence="15">
    <location>
        <begin position="874"/>
        <end position="893"/>
    </location>
</feature>
<feature type="region of interest" description="Disordered" evidence="14">
    <location>
        <begin position="400"/>
        <end position="453"/>
    </location>
</feature>
<protein>
    <recommendedName>
        <fullName evidence="5">dolichyl-phosphate-mannose--protein mannosyltransferase</fullName>
        <ecNumber evidence="5">2.4.1.109</ecNumber>
    </recommendedName>
</protein>
<keyword evidence="10" id="KW-0256">Endoplasmic reticulum</keyword>
<evidence type="ECO:0000256" key="1">
    <source>
        <dbReference type="ARBA" id="ARBA00004141"/>
    </source>
</evidence>
<evidence type="ECO:0000256" key="10">
    <source>
        <dbReference type="ARBA" id="ARBA00022824"/>
    </source>
</evidence>
<feature type="repeat" description="TPR" evidence="13">
    <location>
        <begin position="1103"/>
        <end position="1136"/>
    </location>
</feature>
<dbReference type="Proteomes" id="UP001311232">
    <property type="component" value="Unassembled WGS sequence"/>
</dbReference>
<evidence type="ECO:0000256" key="14">
    <source>
        <dbReference type="SAM" id="MobiDB-lite"/>
    </source>
</evidence>
<dbReference type="PANTHER" id="PTHR44216:SF3">
    <property type="entry name" value="PROTEIN O-MANNOSYL-TRANSFERASE TMTC2"/>
    <property type="match status" value="1"/>
</dbReference>
<evidence type="ECO:0000256" key="7">
    <source>
        <dbReference type="ARBA" id="ARBA00022692"/>
    </source>
</evidence>
<evidence type="ECO:0000256" key="5">
    <source>
        <dbReference type="ARBA" id="ARBA00012839"/>
    </source>
</evidence>
<dbReference type="GO" id="GO:0005789">
    <property type="term" value="C:endoplasmic reticulum membrane"/>
    <property type="evidence" value="ECO:0007669"/>
    <property type="project" value="TreeGrafter"/>
</dbReference>
<sequence>MELKSPNTSCTSGIVNGVPCSPPAPHTAVEYKRPPSIRAITTGGLFICLTAATYHNEAISCTLCCATCTHARAYKDGYVALLGSSREGDECLSQEMLTEVEEFDWQFMVVWSDSSERFHQSTVHRIEEVFGGSQLVLTPPGYEPDWNCSTHPMPCPASSSRRRHRRHLPSSPAAQLSLFAAPAAQLSSLTAVHCLAIHVRSGSSRAIHVSIGSSRTIYIRSGSNRAIHVSIGSSRAIHPAATSSVPQSAANSPAPQSAANSPAPQPAVKLPEPRLTAQKTVSQLADKPPIKAPEFRGVFKDVPPPSRVPEFREGFMEEPPPSGVPEFREGFKDESSLVKPPEPQNDSKTFDLDPDLDPDSKSSNWDQDSKSPETWHDSKIADLNTDFKPRDSMTDFLTDFKSLDSQPSDFQPSDFQPSDFQPDSKPPELLLDLRPPDRGSSTRLGRPPRRQSPDNYLRLLDFCSAAAGHPNLRPEGPLRSVVDLQIVGPFVADSCGADLQIVCPFVADSSAADLQIVCPFVADSSAADLQIVYSFVADSSAADLQIARSYVAGLLIARSYVAGMLIAGSTRDGHLNSGSAGEGLRAGRLNSGSAGAPSAHPGRVVLFWFLPSFRGPLRPPCRAIKTNQDLLPETPWTNILYDDFWGTLLTHSGSHKSFRPLCTLSFRLNYTLHGLSPWGYHLLNIMLHGLVTALVTALSHSLLGRGLWSLLAGLLFASHPVHTEAVAGVVGRADVGAALFFLLSLLCYVRHCGLRGDKWKAFQRRTCGGSSTTRCWGWMMGSLWCAAASMLWKEQGVTVLAVSAVYDLFVFQKLRFHQALLLLLGKKKNLSVLLSLCTLACWGGILLSARLYWMGNKPPNFSNSDNPAADSPHFLTRTLTFLYLPAANAWLLLCPDKLSFDWSMDAVPLVRSLANWRNLHTVAFYCGLILLALFGLRGSVFAARETNGKAHVTNGKSITNGNGYHAPDTNQNTDLGLPKPTLNGSAVLHHCYSQTSLPPTESLVVFSLGMLALPFIPAANLFFYVGFVIAERVLYIPSIGYCILVATGARTLYVRLRTKACKAIMLCLCIGLVLLNGLKTVQRNKDWSNEENLYKSGIHVNPAKAWGNLGNVLKNQGKMAEAEKAYRNALHYRGNMADMLYNLGLLLQENERLSEALHYYKLAIGSRPTLASAYLNTGIILMNQGNLEEAKRTFLTCADIPDENLKDPHAHKSSVTSCLYNLGKLLHEHGQQEEALSVYKEAVQKMPKQFAPHSLFNMMGEAYMRLNRLEEAGYWYRESLKAKPDHIPAHLTYGKLLSIIGEKSEAEKYYLRAIQLDPTKGNCYMHYGQFLLEQYRPKEAAEMAERAAELDFDEFDVVFNAAHMLRQASLNEAAERQYERAASLRPDYPAALMNLGAILHLNGKLPEAEANYLRALVLKPDDAITQSNLRKLWNIMERQGLRTKQKADP</sequence>
<dbReference type="InterPro" id="IPR013618">
    <property type="entry name" value="TMTC_DUF1736"/>
</dbReference>
<evidence type="ECO:0000256" key="12">
    <source>
        <dbReference type="ARBA" id="ARBA00023136"/>
    </source>
</evidence>
<evidence type="ECO:0000256" key="4">
    <source>
        <dbReference type="ARBA" id="ARBA00007882"/>
    </source>
</evidence>
<feature type="repeat" description="TPR" evidence="13">
    <location>
        <begin position="1389"/>
        <end position="1422"/>
    </location>
</feature>
<dbReference type="FunFam" id="1.25.40.10:FF:000130">
    <property type="entry name" value="Transmembrane and tetratricopeptide repeat containing 2"/>
    <property type="match status" value="1"/>
</dbReference>
<evidence type="ECO:0000256" key="13">
    <source>
        <dbReference type="PROSITE-ProRule" id="PRU00339"/>
    </source>
</evidence>
<feature type="compositionally biased region" description="Basic and acidic residues" evidence="14">
    <location>
        <begin position="367"/>
        <end position="388"/>
    </location>
</feature>
<proteinExistence type="inferred from homology"/>
<feature type="transmembrane region" description="Helical" evidence="15">
    <location>
        <begin position="1033"/>
        <end position="1053"/>
    </location>
</feature>
<dbReference type="PROSITE" id="PS50005">
    <property type="entry name" value="TPR"/>
    <property type="match status" value="6"/>
</dbReference>
<comment type="pathway">
    <text evidence="3">Protein modification; protein glycosylation.</text>
</comment>
<comment type="similarity">
    <text evidence="4">Belongs to the TMTC family.</text>
</comment>
<evidence type="ECO:0000259" key="16">
    <source>
        <dbReference type="Pfam" id="PF08409"/>
    </source>
</evidence>
<keyword evidence="11 15" id="KW-1133">Transmembrane helix</keyword>
<feature type="transmembrane region" description="Helical" evidence="15">
    <location>
        <begin position="1003"/>
        <end position="1027"/>
    </location>
</feature>
<evidence type="ECO:0000256" key="11">
    <source>
        <dbReference type="ARBA" id="ARBA00022989"/>
    </source>
</evidence>
<dbReference type="Pfam" id="PF08409">
    <property type="entry name" value="TMTC_DUF1736"/>
    <property type="match status" value="1"/>
</dbReference>
<evidence type="ECO:0000313" key="18">
    <source>
        <dbReference type="Proteomes" id="UP001311232"/>
    </source>
</evidence>
<evidence type="ECO:0000256" key="2">
    <source>
        <dbReference type="ARBA" id="ARBA00004240"/>
    </source>
</evidence>
<gene>
    <name evidence="17" type="ORF">CRENBAI_009237</name>
</gene>
<dbReference type="EMBL" id="JAHHUM010002307">
    <property type="protein sequence ID" value="KAK5605329.1"/>
    <property type="molecule type" value="Genomic_DNA"/>
</dbReference>
<dbReference type="Pfam" id="PF13432">
    <property type="entry name" value="TPR_16"/>
    <property type="match status" value="2"/>
</dbReference>
<keyword evidence="6" id="KW-0808">Transferase</keyword>
<dbReference type="GO" id="GO:0004169">
    <property type="term" value="F:dolichyl-phosphate-mannose-protein mannosyltransferase activity"/>
    <property type="evidence" value="ECO:0007669"/>
    <property type="project" value="UniProtKB-EC"/>
</dbReference>
<dbReference type="InterPro" id="IPR052384">
    <property type="entry name" value="TMTC_O-mannosyltransferase"/>
</dbReference>
<feature type="domain" description="DUF1736" evidence="16">
    <location>
        <begin position="856"/>
        <end position="928"/>
    </location>
</feature>
<dbReference type="SMART" id="SM00028">
    <property type="entry name" value="TPR"/>
    <property type="match status" value="8"/>
</dbReference>
<reference evidence="17 18" key="1">
    <citation type="submission" date="2021-06" db="EMBL/GenBank/DDBJ databases">
        <authorList>
            <person name="Palmer J.M."/>
        </authorList>
    </citation>
    <scope>NUCLEOTIDE SEQUENCE [LARGE SCALE GENOMIC DNA]</scope>
    <source>
        <strain evidence="17 18">MEX-2019</strain>
        <tissue evidence="17">Muscle</tissue>
    </source>
</reference>
<keyword evidence="9 13" id="KW-0802">TPR repeat</keyword>
<evidence type="ECO:0000256" key="15">
    <source>
        <dbReference type="SAM" id="Phobius"/>
    </source>
</evidence>
<comment type="subcellular location">
    <subcellularLocation>
        <location evidence="2">Endoplasmic reticulum</location>
    </subcellularLocation>
    <subcellularLocation>
        <location evidence="1">Membrane</location>
        <topology evidence="1">Multi-pass membrane protein</topology>
    </subcellularLocation>
</comment>
<feature type="compositionally biased region" description="Low complexity" evidence="14">
    <location>
        <begin position="243"/>
        <end position="268"/>
    </location>
</feature>
<comment type="caution">
    <text evidence="17">The sequence shown here is derived from an EMBL/GenBank/DDBJ whole genome shotgun (WGS) entry which is preliminary data.</text>
</comment>